<dbReference type="PROSITE" id="PS01124">
    <property type="entry name" value="HTH_ARAC_FAMILY_2"/>
    <property type="match status" value="1"/>
</dbReference>
<dbReference type="PANTHER" id="PTHR11019:SF199">
    <property type="entry name" value="HTH-TYPE TRANSCRIPTIONAL REGULATOR NIMR"/>
    <property type="match status" value="1"/>
</dbReference>
<dbReference type="EMBL" id="RFFH01000002">
    <property type="protein sequence ID" value="RMI33933.1"/>
    <property type="molecule type" value="Genomic_DNA"/>
</dbReference>
<dbReference type="RefSeq" id="WP_122186859.1">
    <property type="nucleotide sequence ID" value="NZ_RFFH01000002.1"/>
</dbReference>
<feature type="domain" description="HTH araC/xylS-type" evidence="7">
    <location>
        <begin position="150"/>
        <end position="245"/>
    </location>
</feature>
<dbReference type="InterPro" id="IPR003313">
    <property type="entry name" value="AraC-bd"/>
</dbReference>
<comment type="caution">
    <text evidence="8">The sequence shown here is derived from an EMBL/GenBank/DDBJ whole genome shotgun (WGS) entry which is preliminary data.</text>
</comment>
<protein>
    <recommendedName>
        <fullName evidence="5">HTH-type transcriptional regulator RipA</fullName>
    </recommendedName>
    <alternativeName>
        <fullName evidence="6">Repressor of iron proteins A</fullName>
    </alternativeName>
</protein>
<dbReference type="SUPFAM" id="SSF51182">
    <property type="entry name" value="RmlC-like cupins"/>
    <property type="match status" value="1"/>
</dbReference>
<dbReference type="InterPro" id="IPR014710">
    <property type="entry name" value="RmlC-like_jellyroll"/>
</dbReference>
<dbReference type="InterPro" id="IPR018060">
    <property type="entry name" value="HTH_AraC"/>
</dbReference>
<dbReference type="CDD" id="cd06124">
    <property type="entry name" value="cupin_NimR-like_N"/>
    <property type="match status" value="1"/>
</dbReference>
<evidence type="ECO:0000256" key="6">
    <source>
        <dbReference type="ARBA" id="ARBA00079449"/>
    </source>
</evidence>
<gene>
    <name evidence="8" type="ORF">EBN03_05550</name>
</gene>
<name>A0A3M2LBF9_9NOCA</name>
<dbReference type="OrthoDB" id="2039152at2"/>
<dbReference type="AlphaFoldDB" id="A0A3M2LBF9"/>
<evidence type="ECO:0000256" key="3">
    <source>
        <dbReference type="ARBA" id="ARBA00023125"/>
    </source>
</evidence>
<dbReference type="Gene3D" id="1.10.10.60">
    <property type="entry name" value="Homeodomain-like"/>
    <property type="match status" value="2"/>
</dbReference>
<dbReference type="Pfam" id="PF02311">
    <property type="entry name" value="AraC_binding"/>
    <property type="match status" value="1"/>
</dbReference>
<evidence type="ECO:0000313" key="9">
    <source>
        <dbReference type="Proteomes" id="UP000279275"/>
    </source>
</evidence>
<keyword evidence="9" id="KW-1185">Reference proteome</keyword>
<dbReference type="PANTHER" id="PTHR11019">
    <property type="entry name" value="HTH-TYPE TRANSCRIPTIONAL REGULATOR NIMR"/>
    <property type="match status" value="1"/>
</dbReference>
<accession>A0A3M2LBF9</accession>
<keyword evidence="1" id="KW-0678">Repressor</keyword>
<dbReference type="InterPro" id="IPR009057">
    <property type="entry name" value="Homeodomain-like_sf"/>
</dbReference>
<keyword evidence="2" id="KW-0805">Transcription regulation</keyword>
<dbReference type="Gene3D" id="2.60.120.10">
    <property type="entry name" value="Jelly Rolls"/>
    <property type="match status" value="1"/>
</dbReference>
<dbReference type="SUPFAM" id="SSF46689">
    <property type="entry name" value="Homeodomain-like"/>
    <property type="match status" value="1"/>
</dbReference>
<organism evidence="8 9">
    <name type="scientific">Nocardia stercoris</name>
    <dbReference type="NCBI Taxonomy" id="2483361"/>
    <lineage>
        <taxon>Bacteria</taxon>
        <taxon>Bacillati</taxon>
        <taxon>Actinomycetota</taxon>
        <taxon>Actinomycetes</taxon>
        <taxon>Mycobacteriales</taxon>
        <taxon>Nocardiaceae</taxon>
        <taxon>Nocardia</taxon>
    </lineage>
</organism>
<evidence type="ECO:0000256" key="4">
    <source>
        <dbReference type="ARBA" id="ARBA00023163"/>
    </source>
</evidence>
<evidence type="ECO:0000256" key="1">
    <source>
        <dbReference type="ARBA" id="ARBA00022491"/>
    </source>
</evidence>
<dbReference type="GO" id="GO:0003700">
    <property type="term" value="F:DNA-binding transcription factor activity"/>
    <property type="evidence" value="ECO:0007669"/>
    <property type="project" value="InterPro"/>
</dbReference>
<sequence>MSKNRHEGLPVTGAHDLAAGDTIVRHRHDDHQIVYPSSGVVAVTTEVGSWIAPPDRALWIPAGAWHEHRFYGSARFHCVAFEPAQVRAPFATPAVVSVSPLVRELIVSCSLATDLPPGEGARLRQVLIDQLRHCPERPLHLPAPIDDRLRRACALVESDLSVARSLAELGRACGAGERTLSRLFRTEFGMTYPQWRTQLRLYRAVQLLAESMPVTAVATACGWSTPSAFIDVYRRVLGHTPGTRF</sequence>
<dbReference type="GO" id="GO:0043565">
    <property type="term" value="F:sequence-specific DNA binding"/>
    <property type="evidence" value="ECO:0007669"/>
    <property type="project" value="InterPro"/>
</dbReference>
<keyword evidence="3" id="KW-0238">DNA-binding</keyword>
<dbReference type="Pfam" id="PF12833">
    <property type="entry name" value="HTH_18"/>
    <property type="match status" value="1"/>
</dbReference>
<proteinExistence type="predicted"/>
<dbReference type="InterPro" id="IPR011051">
    <property type="entry name" value="RmlC_Cupin_sf"/>
</dbReference>
<reference evidence="8 9" key="1">
    <citation type="submission" date="2018-10" db="EMBL/GenBank/DDBJ databases">
        <title>Isolation from cow dung.</title>
        <authorList>
            <person name="Ling L."/>
        </authorList>
    </citation>
    <scope>NUCLEOTIDE SEQUENCE [LARGE SCALE GENOMIC DNA]</scope>
    <source>
        <strain evidence="8 9">NEAU-LL90</strain>
    </source>
</reference>
<dbReference type="FunFam" id="1.10.10.60:FF:000132">
    <property type="entry name" value="AraC family transcriptional regulator"/>
    <property type="match status" value="1"/>
</dbReference>
<evidence type="ECO:0000256" key="2">
    <source>
        <dbReference type="ARBA" id="ARBA00023015"/>
    </source>
</evidence>
<evidence type="ECO:0000259" key="7">
    <source>
        <dbReference type="PROSITE" id="PS01124"/>
    </source>
</evidence>
<dbReference type="SMART" id="SM00342">
    <property type="entry name" value="HTH_ARAC"/>
    <property type="match status" value="1"/>
</dbReference>
<evidence type="ECO:0000313" key="8">
    <source>
        <dbReference type="EMBL" id="RMI33933.1"/>
    </source>
</evidence>
<evidence type="ECO:0000256" key="5">
    <source>
        <dbReference type="ARBA" id="ARBA00074140"/>
    </source>
</evidence>
<keyword evidence="4" id="KW-0804">Transcription</keyword>
<dbReference type="Proteomes" id="UP000279275">
    <property type="component" value="Unassembled WGS sequence"/>
</dbReference>